<dbReference type="PRINTS" id="PR00205">
    <property type="entry name" value="CADHERIN"/>
</dbReference>
<evidence type="ECO:0000256" key="11">
    <source>
        <dbReference type="SAM" id="SignalP"/>
    </source>
</evidence>
<protein>
    <submittedName>
        <fullName evidence="16">Uncharacterized protein</fullName>
    </submittedName>
</protein>
<dbReference type="Gene3D" id="2.10.25.10">
    <property type="entry name" value="Laminin"/>
    <property type="match status" value="2"/>
</dbReference>
<dbReference type="eggNOG" id="KOG1219">
    <property type="taxonomic scope" value="Eukaryota"/>
</dbReference>
<dbReference type="OrthoDB" id="5977062at2759"/>
<dbReference type="FunFam" id="2.10.25.10:FF:000001">
    <property type="entry name" value="Tenascin C"/>
    <property type="match status" value="1"/>
</dbReference>
<dbReference type="GO" id="GO:0016477">
    <property type="term" value="P:cell migration"/>
    <property type="evidence" value="ECO:0007669"/>
    <property type="project" value="TreeGrafter"/>
</dbReference>
<keyword evidence="8" id="KW-0727">SH2 domain</keyword>
<dbReference type="InParanoid" id="F2UGG0"/>
<gene>
    <name evidence="16" type="ORF">PTSG_07827</name>
</gene>
<dbReference type="RefSeq" id="XP_004991631.1">
    <property type="nucleotide sequence ID" value="XM_004991574.1"/>
</dbReference>
<dbReference type="SMART" id="SM00112">
    <property type="entry name" value="CA"/>
    <property type="match status" value="3"/>
</dbReference>
<evidence type="ECO:0000256" key="7">
    <source>
        <dbReference type="PROSITE-ProRule" id="PRU00076"/>
    </source>
</evidence>
<evidence type="ECO:0000256" key="5">
    <source>
        <dbReference type="ARBA" id="ARBA00023157"/>
    </source>
</evidence>
<dbReference type="GeneID" id="16072192"/>
<comment type="subcellular location">
    <subcellularLocation>
        <location evidence="1">Membrane</location>
    </subcellularLocation>
</comment>
<dbReference type="InterPro" id="IPR039808">
    <property type="entry name" value="Cadherin"/>
</dbReference>
<evidence type="ECO:0000259" key="13">
    <source>
        <dbReference type="PROSITE" id="PS50026"/>
    </source>
</evidence>
<dbReference type="Pfam" id="PF00028">
    <property type="entry name" value="Cadherin"/>
    <property type="match status" value="1"/>
</dbReference>
<accession>F2UGG0</accession>
<feature type="region of interest" description="Disordered" evidence="9">
    <location>
        <begin position="1263"/>
        <end position="1296"/>
    </location>
</feature>
<dbReference type="PROSITE" id="PS01186">
    <property type="entry name" value="EGF_2"/>
    <property type="match status" value="1"/>
</dbReference>
<dbReference type="SMART" id="SM00252">
    <property type="entry name" value="SH2"/>
    <property type="match status" value="1"/>
</dbReference>
<keyword evidence="10" id="KW-0812">Transmembrane</keyword>
<evidence type="ECO:0000256" key="9">
    <source>
        <dbReference type="SAM" id="MobiDB-lite"/>
    </source>
</evidence>
<dbReference type="GO" id="GO:0016342">
    <property type="term" value="C:catenin complex"/>
    <property type="evidence" value="ECO:0007669"/>
    <property type="project" value="TreeGrafter"/>
</dbReference>
<organism evidence="17">
    <name type="scientific">Salpingoeca rosetta (strain ATCC 50818 / BSB-021)</name>
    <dbReference type="NCBI Taxonomy" id="946362"/>
    <lineage>
        <taxon>Eukaryota</taxon>
        <taxon>Choanoflagellata</taxon>
        <taxon>Craspedida</taxon>
        <taxon>Salpingoecidae</taxon>
        <taxon>Salpingoeca</taxon>
    </lineage>
</organism>
<dbReference type="PROSITE" id="PS00022">
    <property type="entry name" value="EGF_1"/>
    <property type="match status" value="1"/>
</dbReference>
<feature type="compositionally biased region" description="Basic and acidic residues" evidence="9">
    <location>
        <begin position="1270"/>
        <end position="1280"/>
    </location>
</feature>
<dbReference type="GO" id="GO:0007156">
    <property type="term" value="P:homophilic cell adhesion via plasma membrane adhesion molecules"/>
    <property type="evidence" value="ECO:0007669"/>
    <property type="project" value="InterPro"/>
</dbReference>
<keyword evidence="6" id="KW-0325">Glycoprotein</keyword>
<dbReference type="InterPro" id="IPR001846">
    <property type="entry name" value="VWF_type-D"/>
</dbReference>
<dbReference type="eggNOG" id="KOG1217">
    <property type="taxonomic scope" value="Eukaryota"/>
</dbReference>
<dbReference type="PROSITE" id="PS50026">
    <property type="entry name" value="EGF_3"/>
    <property type="match status" value="1"/>
</dbReference>
<dbReference type="InterPro" id="IPR000742">
    <property type="entry name" value="EGF"/>
</dbReference>
<proteinExistence type="predicted"/>
<evidence type="ECO:0000256" key="6">
    <source>
        <dbReference type="ARBA" id="ARBA00023180"/>
    </source>
</evidence>
<feature type="transmembrane region" description="Helical" evidence="10">
    <location>
        <begin position="1638"/>
        <end position="1660"/>
    </location>
</feature>
<evidence type="ECO:0000256" key="2">
    <source>
        <dbReference type="ARBA" id="ARBA00022737"/>
    </source>
</evidence>
<keyword evidence="2" id="KW-0677">Repeat</keyword>
<feature type="chain" id="PRO_5003290650" evidence="11">
    <location>
        <begin position="25"/>
        <end position="1886"/>
    </location>
</feature>
<evidence type="ECO:0000256" key="1">
    <source>
        <dbReference type="ARBA" id="ARBA00004370"/>
    </source>
</evidence>
<dbReference type="PROSITE" id="PS50001">
    <property type="entry name" value="SH2"/>
    <property type="match status" value="1"/>
</dbReference>
<dbReference type="CDD" id="cd00173">
    <property type="entry name" value="SH2"/>
    <property type="match status" value="1"/>
</dbReference>
<dbReference type="GO" id="GO:0008013">
    <property type="term" value="F:beta-catenin binding"/>
    <property type="evidence" value="ECO:0007669"/>
    <property type="project" value="TreeGrafter"/>
</dbReference>
<dbReference type="EMBL" id="GL832973">
    <property type="protein sequence ID" value="EGD75710.1"/>
    <property type="molecule type" value="Genomic_DNA"/>
</dbReference>
<feature type="domain" description="Cadherin" evidence="14">
    <location>
        <begin position="1112"/>
        <end position="1215"/>
    </location>
</feature>
<dbReference type="PANTHER" id="PTHR24027">
    <property type="entry name" value="CADHERIN-23"/>
    <property type="match status" value="1"/>
</dbReference>
<dbReference type="Gene3D" id="2.60.40.60">
    <property type="entry name" value="Cadherins"/>
    <property type="match status" value="4"/>
</dbReference>
<dbReference type="Gene3D" id="2.60.40.10">
    <property type="entry name" value="Immunoglobulins"/>
    <property type="match status" value="1"/>
</dbReference>
<feature type="compositionally biased region" description="Polar residues" evidence="9">
    <location>
        <begin position="1284"/>
        <end position="1296"/>
    </location>
</feature>
<dbReference type="Pfam" id="PF00094">
    <property type="entry name" value="VWD"/>
    <property type="match status" value="1"/>
</dbReference>
<dbReference type="SUPFAM" id="SSF55550">
    <property type="entry name" value="SH2 domain"/>
    <property type="match status" value="1"/>
</dbReference>
<dbReference type="PROSITE" id="PS00010">
    <property type="entry name" value="ASX_HYDROXYL"/>
    <property type="match status" value="1"/>
</dbReference>
<keyword evidence="4 10" id="KW-0472">Membrane</keyword>
<dbReference type="KEGG" id="sre:PTSG_07827"/>
<feature type="domain" description="Cadherin" evidence="14">
    <location>
        <begin position="901"/>
        <end position="999"/>
    </location>
</feature>
<evidence type="ECO:0000256" key="3">
    <source>
        <dbReference type="ARBA" id="ARBA00022837"/>
    </source>
</evidence>
<dbReference type="Gene3D" id="3.30.505.10">
    <property type="entry name" value="SH2 domain"/>
    <property type="match status" value="1"/>
</dbReference>
<feature type="region of interest" description="Disordered" evidence="9">
    <location>
        <begin position="1589"/>
        <end position="1617"/>
    </location>
</feature>
<feature type="domain" description="VWFD" evidence="15">
    <location>
        <begin position="148"/>
        <end position="332"/>
    </location>
</feature>
<feature type="domain" description="Cadherin" evidence="14">
    <location>
        <begin position="1225"/>
        <end position="1335"/>
    </location>
</feature>
<keyword evidence="5 7" id="KW-1015">Disulfide bond</keyword>
<dbReference type="Proteomes" id="UP000007799">
    <property type="component" value="Unassembled WGS sequence"/>
</dbReference>
<feature type="domain" description="Cadherin" evidence="14">
    <location>
        <begin position="797"/>
        <end position="908"/>
    </location>
</feature>
<feature type="domain" description="SH2" evidence="12">
    <location>
        <begin position="1720"/>
        <end position="1820"/>
    </location>
</feature>
<dbReference type="InterPro" id="IPR036860">
    <property type="entry name" value="SH2_dom_sf"/>
</dbReference>
<dbReference type="GO" id="GO:0045296">
    <property type="term" value="F:cadherin binding"/>
    <property type="evidence" value="ECO:0007669"/>
    <property type="project" value="TreeGrafter"/>
</dbReference>
<keyword evidence="17" id="KW-1185">Reference proteome</keyword>
<dbReference type="Pfam" id="PF00017">
    <property type="entry name" value="SH2"/>
    <property type="match status" value="1"/>
</dbReference>
<dbReference type="PANTHER" id="PTHR24027:SF432">
    <property type="entry name" value="EGF-LIKE DOMAIN-CONTAINING PROTEIN"/>
    <property type="match status" value="1"/>
</dbReference>
<feature type="domain" description="EGF-like" evidence="13">
    <location>
        <begin position="1550"/>
        <end position="1586"/>
    </location>
</feature>
<keyword evidence="3" id="KW-0106">Calcium</keyword>
<feature type="disulfide bond" evidence="7">
    <location>
        <begin position="1576"/>
        <end position="1585"/>
    </location>
</feature>
<dbReference type="CDD" id="cd11304">
    <property type="entry name" value="Cadherin_repeat"/>
    <property type="match status" value="4"/>
</dbReference>
<evidence type="ECO:0000313" key="17">
    <source>
        <dbReference type="Proteomes" id="UP000007799"/>
    </source>
</evidence>
<dbReference type="InterPro" id="IPR058727">
    <property type="entry name" value="Helical_Vwde"/>
</dbReference>
<dbReference type="GO" id="GO:0005509">
    <property type="term" value="F:calcium ion binding"/>
    <property type="evidence" value="ECO:0007669"/>
    <property type="project" value="InterPro"/>
</dbReference>
<evidence type="ECO:0000259" key="12">
    <source>
        <dbReference type="PROSITE" id="PS50001"/>
    </source>
</evidence>
<feature type="domain" description="Cadherin" evidence="14">
    <location>
        <begin position="1006"/>
        <end position="1103"/>
    </location>
</feature>
<dbReference type="InterPro" id="IPR000980">
    <property type="entry name" value="SH2"/>
</dbReference>
<evidence type="ECO:0000259" key="15">
    <source>
        <dbReference type="PROSITE" id="PS51233"/>
    </source>
</evidence>
<comment type="caution">
    <text evidence="7">Lacks conserved residue(s) required for the propagation of feature annotation.</text>
</comment>
<evidence type="ECO:0000256" key="8">
    <source>
        <dbReference type="PROSITE-ProRule" id="PRU00191"/>
    </source>
</evidence>
<dbReference type="OMA" id="TWYDSVC"/>
<evidence type="ECO:0000256" key="10">
    <source>
        <dbReference type="SAM" id="Phobius"/>
    </source>
</evidence>
<dbReference type="Pfam" id="PF26129">
    <property type="entry name" value="Vwde"/>
    <property type="match status" value="1"/>
</dbReference>
<evidence type="ECO:0000259" key="14">
    <source>
        <dbReference type="PROSITE" id="PS50268"/>
    </source>
</evidence>
<sequence>MLARTALALFVATVVVTLAASTTAVQVTISPNPVSTTFRVNEGFSQVFELKLDEPIICQGDAERECNVVIKLTNSHPEELALDSCHVKWLPHQWTESRFITVRAVEDFIDDGEKDFTIVTEPIDSASLYYNGFDLPDLSLETAPRPSAVCRATGDPHYRSFDGHAFHIYAPGRVIFYKSTVRRFEVQTDMYSFSRPAVHCAIAAREGNDIVVISLCEDGHTVRYRRSCGSTQCDSGSYPKVGITGSSNPRYVIQFASGARVDAQVNYWSAIRRRYINVYVTAPGVDYGNTVGVCGNNNGNPNDDMDIGYNRWIYNLDLLYESQRPTENLFSWYPSGISDDGPTLPPFAEECDYQDPPFVRPILNNPDVEDITGILKKSIPADEEDAEGIDFDGSVIAEQLPQEWTQQEAEAECNKLNAHPVAVRCLHLFPQFPMDAFLAQCVEDLIETGGDPDFLAVAVDALEDQCADFGNRDLDTWEKDEDGNPMEPDGELQTVLCPNGCSGHGQCVKSRCVCDEFFTSEDCSLDQRQPPSLDRADPPLCDTRGRFGCPAEISVLGEGFWKSAGLACRFNGDVVTEALFLSALEVRCRVPTVEQSGSNQVTQTIEVSMDGENWSEPSASFTWYDSVCQVCTAHGCEPNADACTIDGVCYLASQTNAADENICQTCQPAVSSSDWSFDYTNGAECGPKFTSTMYTGRIVGSASQGDELVTVDAMNPLVAGDASNTVTYSIRGTNHILAVDQAGRVTLTQDFEVTEDVLHNQAFESLVHVVATDSAGNSVEVPLYIELQLTNSQPLFAETQYVFTVAESAAVGSVVGRVTADDTNTDGDWGNVVYSWAHVEANTGGVFLVDPTTGDITVGAALDFESKAAYSMRLGARDGGGQSHSTDVVINIEDVNEAPEDMQLSPASVPENSDVGTAVGTVSVTDPDAGDEHTLALDAGDAANFALVGAELRTARVFDFENEEDRSLSVTVTATDKAGNAITRTFAVEVTNVNEAPTNLRLVDQPEGTTTILVPEAAPIDRAVADIDVDDVDSDIVGCTLTQTDGSNFVMQNRRIILVQALDYEADMEHMVEIVCADDQGAASQPLVITVQVVNNNDGAENVALTLVQDPLPENTATGTVIGAISAEDHDANSGPLSFSLPADVAGILSLGAPACQPENGVMKCSVAVTLESELNYEATQDGTFAFVVKVVDDQGMLNGVELVIPLENSNDPITGVAWANGGGSVYESAQPGDIVGELVVADDDLAQTYTVTLESHADVFEVVDSNSAEDQRRRRREAEQEQLSNPQAPSSGSANTNFAATIAVRDASSLTAGQTVSLSVSITDASDEPLTATFTIDIAVEKEPLSIRFEDGTHFAGVQENVAAGTVVGTFVLRGVPAGGNPSIAIVPSANTPTPFRISGDQLLVDGAIDYELHQAFHVDVSVSFPNLPSTAESIEQERFTVYVTNVDEPIVFTNIPDTPVLVNTDASVGSTVFRFAAVDPELHAVTFRLTHDDTNGLFRVTRDGALQLARMPSTTNTAHGVHGVEVEAVLQNDPSSAPAVKASLEVRLHDDCDGQTCSGRGRCVDGFRTFTCDCRFGFSGDVCERAQTTSTTTTTTSTTTTASTTSAPATDENGNPIVTNLGSQRDASASLASSTIAGIAVGIVALLVLVALVVVLVVRRRRTEDLYESSTKALQSVRAMDNPTFVAPQYGVQGEGGEAQYTYSMAFQPGMSNPLYAWYQPDYTRQETTNELLSAPQGSFIVRDSKATPGWHMIGVRTEEAVIHEKIRRTDDGFYELVPANNRPQPAFPDLPSLVGYYGSANSDAGFTLNVSSLDNPMYAQSSMGAASSSDYEAVGPTVWTRDAEAPVVPLKEREKQAVQQFASVDDGDLYCNTEEAKAALADA</sequence>
<dbReference type="SMART" id="SM00216">
    <property type="entry name" value="VWD"/>
    <property type="match status" value="1"/>
</dbReference>
<dbReference type="InterPro" id="IPR013783">
    <property type="entry name" value="Ig-like_fold"/>
</dbReference>
<dbReference type="SUPFAM" id="SSF49313">
    <property type="entry name" value="Cadherin-like"/>
    <property type="match status" value="2"/>
</dbReference>
<keyword evidence="7" id="KW-0245">EGF-like domain</keyword>
<dbReference type="InterPro" id="IPR000152">
    <property type="entry name" value="EGF-type_Asp/Asn_hydroxyl_site"/>
</dbReference>
<dbReference type="SMART" id="SM00181">
    <property type="entry name" value="EGF"/>
    <property type="match status" value="2"/>
</dbReference>
<dbReference type="SUPFAM" id="SSF57196">
    <property type="entry name" value="EGF/Laminin"/>
    <property type="match status" value="1"/>
</dbReference>
<reference evidence="16" key="1">
    <citation type="submission" date="2009-08" db="EMBL/GenBank/DDBJ databases">
        <title>Annotation of Salpingoeca rosetta.</title>
        <authorList>
            <consortium name="The Broad Institute Genome Sequencing Platform"/>
            <person name="Russ C."/>
            <person name="Cuomo C."/>
            <person name="Burger G."/>
            <person name="Gray M.W."/>
            <person name="Holland P.W.H."/>
            <person name="King N."/>
            <person name="Lang F.B.F."/>
            <person name="Roger A.J."/>
            <person name="Ruiz-Trillo I."/>
            <person name="Young S.K."/>
            <person name="Zeng Q."/>
            <person name="Gargeya S."/>
            <person name="Alvarado L."/>
            <person name="Berlin A."/>
            <person name="Chapman S.B."/>
            <person name="Chen Z."/>
            <person name="Freedman E."/>
            <person name="Gellesch M."/>
            <person name="Goldberg J."/>
            <person name="Griggs A."/>
            <person name="Gujja S."/>
            <person name="Heilman E."/>
            <person name="Heiman D."/>
            <person name="Howarth C."/>
            <person name="Mehta T."/>
            <person name="Neiman D."/>
            <person name="Pearson M."/>
            <person name="Roberts A."/>
            <person name="Saif S."/>
            <person name="Shea T."/>
            <person name="Shenoy N."/>
            <person name="Sisk P."/>
            <person name="Stolte C."/>
            <person name="Sykes S."/>
            <person name="White J."/>
            <person name="Yandava C."/>
            <person name="Haas B."/>
            <person name="Nusbaum C."/>
            <person name="Birren B."/>
        </authorList>
    </citation>
    <scope>NUCLEOTIDE SEQUENCE [LARGE SCALE GENOMIC DNA]</scope>
    <source>
        <strain evidence="16">ATCC 50818</strain>
    </source>
</reference>
<keyword evidence="11" id="KW-0732">Signal</keyword>
<dbReference type="PROSITE" id="PS50268">
    <property type="entry name" value="CADHERIN_2"/>
    <property type="match status" value="5"/>
</dbReference>
<dbReference type="PROSITE" id="PS51233">
    <property type="entry name" value="VWFD"/>
    <property type="match status" value="1"/>
</dbReference>
<dbReference type="CDD" id="cd00054">
    <property type="entry name" value="EGF_CA"/>
    <property type="match status" value="1"/>
</dbReference>
<dbReference type="InterPro" id="IPR015919">
    <property type="entry name" value="Cadherin-like_sf"/>
</dbReference>
<feature type="signal peptide" evidence="11">
    <location>
        <begin position="1"/>
        <end position="24"/>
    </location>
</feature>
<feature type="compositionally biased region" description="Low complexity" evidence="9">
    <location>
        <begin position="1590"/>
        <end position="1612"/>
    </location>
</feature>
<dbReference type="STRING" id="946362.F2UGG0"/>
<keyword evidence="10" id="KW-1133">Transmembrane helix</keyword>
<evidence type="ECO:0000313" key="16">
    <source>
        <dbReference type="EMBL" id="EGD75710.1"/>
    </source>
</evidence>
<dbReference type="InterPro" id="IPR002126">
    <property type="entry name" value="Cadherin-like_dom"/>
</dbReference>
<evidence type="ECO:0000256" key="4">
    <source>
        <dbReference type="ARBA" id="ARBA00023136"/>
    </source>
</evidence>
<name>F2UGG0_SALR5</name>